<dbReference type="GO" id="GO:0005634">
    <property type="term" value="C:nucleus"/>
    <property type="evidence" value="ECO:0007669"/>
    <property type="project" value="TreeGrafter"/>
</dbReference>
<dbReference type="PANTHER" id="PTHR12189:SF2">
    <property type="entry name" value="MRNA CAP GUANINE-N7 METHYLTRANSFERASE"/>
    <property type="match status" value="1"/>
</dbReference>
<evidence type="ECO:0000256" key="1">
    <source>
        <dbReference type="ARBA" id="ARBA00011926"/>
    </source>
</evidence>
<feature type="domain" description="MRNA cap 0 methyltransferase" evidence="6">
    <location>
        <begin position="775"/>
        <end position="1101"/>
    </location>
</feature>
<dbReference type="SUPFAM" id="SSF53335">
    <property type="entry name" value="S-adenosyl-L-methionine-dependent methyltransferases"/>
    <property type="match status" value="1"/>
</dbReference>
<dbReference type="InterPro" id="IPR039753">
    <property type="entry name" value="RG7MT1"/>
</dbReference>
<dbReference type="EMBL" id="MN739849">
    <property type="protein sequence ID" value="QHT74344.1"/>
    <property type="molecule type" value="Genomic_DNA"/>
</dbReference>
<dbReference type="AlphaFoldDB" id="A0A6C0H1B8"/>
<proteinExistence type="predicted"/>
<dbReference type="Pfam" id="PF03291">
    <property type="entry name" value="mRNA_G-N7_MeTrfase"/>
    <property type="match status" value="1"/>
</dbReference>
<dbReference type="InterPro" id="IPR029063">
    <property type="entry name" value="SAM-dependent_MTases_sf"/>
</dbReference>
<dbReference type="PROSITE" id="PS51562">
    <property type="entry name" value="RNA_CAP0_MT"/>
    <property type="match status" value="1"/>
</dbReference>
<dbReference type="GO" id="GO:0004482">
    <property type="term" value="F:mRNA 5'-cap (guanine-N7-)-methyltransferase activity"/>
    <property type="evidence" value="ECO:0007669"/>
    <property type="project" value="UniProtKB-EC"/>
</dbReference>
<organism evidence="7">
    <name type="scientific">viral metagenome</name>
    <dbReference type="NCBI Taxonomy" id="1070528"/>
    <lineage>
        <taxon>unclassified sequences</taxon>
        <taxon>metagenomes</taxon>
        <taxon>organismal metagenomes</taxon>
    </lineage>
</organism>
<evidence type="ECO:0000256" key="2">
    <source>
        <dbReference type="ARBA" id="ARBA00022603"/>
    </source>
</evidence>
<name>A0A6C0H1B8_9ZZZZ</name>
<evidence type="ECO:0000256" key="4">
    <source>
        <dbReference type="ARBA" id="ARBA00022691"/>
    </source>
</evidence>
<evidence type="ECO:0000256" key="3">
    <source>
        <dbReference type="ARBA" id="ARBA00022679"/>
    </source>
</evidence>
<reference evidence="7" key="1">
    <citation type="journal article" date="2020" name="Nature">
        <title>Giant virus diversity and host interactions through global metagenomics.</title>
        <authorList>
            <person name="Schulz F."/>
            <person name="Roux S."/>
            <person name="Paez-Espino D."/>
            <person name="Jungbluth S."/>
            <person name="Walsh D.A."/>
            <person name="Denef V.J."/>
            <person name="McMahon K.D."/>
            <person name="Konstantinidis K.T."/>
            <person name="Eloe-Fadrosh E.A."/>
            <person name="Kyrpides N.C."/>
            <person name="Woyke T."/>
        </authorList>
    </citation>
    <scope>NUCLEOTIDE SEQUENCE</scope>
    <source>
        <strain evidence="7">GVMAG-M-3300023179-59</strain>
    </source>
</reference>
<protein>
    <recommendedName>
        <fullName evidence="1">mRNA (guanine-N(7))-methyltransferase</fullName>
        <ecNumber evidence="1">2.1.1.56</ecNumber>
    </recommendedName>
</protein>
<dbReference type="InterPro" id="IPR004971">
    <property type="entry name" value="mRNA_G-N7_MeTrfase_dom"/>
</dbReference>
<evidence type="ECO:0000259" key="6">
    <source>
        <dbReference type="PROSITE" id="PS51562"/>
    </source>
</evidence>
<keyword evidence="5" id="KW-0694">RNA-binding</keyword>
<dbReference type="PANTHER" id="PTHR12189">
    <property type="entry name" value="MRNA GUANINE-7- METHYLTRANSFERASE"/>
    <property type="match status" value="1"/>
</dbReference>
<dbReference type="Gene3D" id="3.30.470.30">
    <property type="entry name" value="DNA ligase/mRNA capping enzyme"/>
    <property type="match status" value="1"/>
</dbReference>
<dbReference type="GO" id="GO:0005524">
    <property type="term" value="F:ATP binding"/>
    <property type="evidence" value="ECO:0007669"/>
    <property type="project" value="InterPro"/>
</dbReference>
<evidence type="ECO:0000256" key="5">
    <source>
        <dbReference type="ARBA" id="ARBA00022884"/>
    </source>
</evidence>
<dbReference type="Gene3D" id="3.40.50.150">
    <property type="entry name" value="Vaccinia Virus protein VP39"/>
    <property type="match status" value="1"/>
</dbReference>
<dbReference type="InterPro" id="IPR001339">
    <property type="entry name" value="mRNA_cap_enzyme_adenylation"/>
</dbReference>
<keyword evidence="2" id="KW-0489">Methyltransferase</keyword>
<evidence type="ECO:0000313" key="7">
    <source>
        <dbReference type="EMBL" id="QHT74344.1"/>
    </source>
</evidence>
<dbReference type="GO" id="GO:0003723">
    <property type="term" value="F:RNA binding"/>
    <property type="evidence" value="ECO:0007669"/>
    <property type="project" value="UniProtKB-KW"/>
</dbReference>
<dbReference type="EC" id="2.1.1.56" evidence="1"/>
<accession>A0A6C0H1B8</accession>
<keyword evidence="3" id="KW-0808">Transferase</keyword>
<dbReference type="GO" id="GO:0004484">
    <property type="term" value="F:mRNA guanylyltransferase activity"/>
    <property type="evidence" value="ECO:0007669"/>
    <property type="project" value="InterPro"/>
</dbReference>
<dbReference type="SUPFAM" id="SSF56091">
    <property type="entry name" value="DNA ligase/mRNA capping enzyme, catalytic domain"/>
    <property type="match status" value="1"/>
</dbReference>
<dbReference type="InterPro" id="IPR012340">
    <property type="entry name" value="NA-bd_OB-fold"/>
</dbReference>
<keyword evidence="4" id="KW-0949">S-adenosyl-L-methionine</keyword>
<sequence length="1193" mass="138314">MEKKEETPPEKSIKQKKDEFINIVKSYLESNPFVSTNRISNELEVRFGTNHRLSRPISKIDYNNVVKQLYACGFKTLNEDGIQILRVQNEYTDSNTGLVKMSNIRAEIIGTDLIQEYCRTNDLQKIIDMPSSVFNKVKFTKKTTAMSKDGKLIQRLDMDDYNFRVSYQSEQDFNVQSSVSRSILSKWMDSKKLFRCLNRVRFHHPDFPIFADLSIVKDSKKAAGKKRVPIPAYTIQEANVFNGLEHYEIELEVNNEKVGVGSKHNSPEDLMDALRKCIRIVLSGLQQTKFPISYTERDVILQSYLKLIHGENYTYKRVMPNDFIGPGSYTLQIENIIPKPDDSKVPNIRDNYTVTDKADGERKLLYINEDGKLYMIDTNMNVIFTGTKTDEKTLYNSLLDGEYISKNKNGESMYLYAAFDLYFVNKQSTREYEFYDNSEIDLDEEKEIEKEQKEEKKYRLALLNNFVELLKLKSILETKGEVEKKIPTHAVDFRVKCKTFYSSNKNMSVFSACSKILSMTQENDNLFEYNTDGLIFTPCNMAVGAKQEGGIPSPLYKTTWEHSFKWKPPQYNTVDFLVTIKKDNTGRDNVHHIFQDGLNLQGVQNVIQYKTLILMCGFDIKKHGFINPCQDILQDKLPVPSELDNESTYKPMPFKPTNPSDDNACYANILLKEDGSKTYMVTEEGEYFTENMIVEFKYIDTNDDGWKWVPIRVRYDKTAELKAGLKNYGNAYHVANNNWHSIHYPITDEMISTGNQIPEFVNNDDVYYNRSGEKSATQPLRDFHNMFVKKNLILSVAKRDDTLIDYAVGKAGDLNKWIRADLKFVFGIDISKDNIHNMVDGACSRFLRARMQYKKMPLALFVNGNSGLNIRNGQALLSEKDGEITKAVFGNGPKDMLLLGKGVYNQYGVGEYGFQISSCQFAMHYFFENKQSFHQFLRNISECTKLNGYFIGTCYDGKSVFEELKNKKKSEGIVYFKGERKIYELTKEYDQTGFPNDDSSLGYAINVYQESINQFFREYLVNFEYFTQVMEDYGFVLASKEEMRRNDLPNNTGLFSDLFSHMQTEIKQNPKKKDEYREAPMMSPEEKRISFMNRYFVFKKVRSVDAKKMAEVILKQNEMIERIGDENLAELEEKMKTMQEITVPPVRKLKKKLVLQNFQPREDTPIVEESKLEEVTTLEPTGEPIVIKVKRRK</sequence>
<dbReference type="Gene3D" id="2.40.50.140">
    <property type="entry name" value="Nucleic acid-binding proteins"/>
    <property type="match status" value="1"/>
</dbReference>
<dbReference type="Pfam" id="PF01331">
    <property type="entry name" value="mRNA_cap_enzyme"/>
    <property type="match status" value="1"/>
</dbReference>